<evidence type="ECO:0000313" key="6">
    <source>
        <dbReference type="EMBL" id="MDP4300394.1"/>
    </source>
</evidence>
<dbReference type="Gene3D" id="1.10.760.10">
    <property type="entry name" value="Cytochrome c-like domain"/>
    <property type="match status" value="2"/>
</dbReference>
<evidence type="ECO:0000313" key="7">
    <source>
        <dbReference type="Proteomes" id="UP001235760"/>
    </source>
</evidence>
<dbReference type="Pfam" id="PF03150">
    <property type="entry name" value="CCP_MauG"/>
    <property type="match status" value="1"/>
</dbReference>
<accession>A0ABT9G1M8</accession>
<dbReference type="InterPro" id="IPR036909">
    <property type="entry name" value="Cyt_c-like_dom_sf"/>
</dbReference>
<dbReference type="EMBL" id="JAUZEE010000003">
    <property type="protein sequence ID" value="MDP4300394.1"/>
    <property type="molecule type" value="Genomic_DNA"/>
</dbReference>
<keyword evidence="6" id="KW-0575">Peroxidase</keyword>
<dbReference type="InterPro" id="IPR004852">
    <property type="entry name" value="Di-haem_cyt_c_peroxidsae"/>
</dbReference>
<keyword evidence="4" id="KW-0732">Signal</keyword>
<feature type="signal peptide" evidence="4">
    <location>
        <begin position="1"/>
        <end position="32"/>
    </location>
</feature>
<keyword evidence="2" id="KW-0560">Oxidoreductase</keyword>
<dbReference type="GO" id="GO:0004601">
    <property type="term" value="F:peroxidase activity"/>
    <property type="evidence" value="ECO:0007669"/>
    <property type="project" value="UniProtKB-KW"/>
</dbReference>
<feature type="region of interest" description="Disordered" evidence="3">
    <location>
        <begin position="769"/>
        <end position="791"/>
    </location>
</feature>
<protein>
    <submittedName>
        <fullName evidence="6">Cytochrome c peroxidase</fullName>
    </submittedName>
</protein>
<gene>
    <name evidence="6" type="ORF">Q8X39_07070</name>
</gene>
<feature type="chain" id="PRO_5045802743" evidence="4">
    <location>
        <begin position="33"/>
        <end position="791"/>
    </location>
</feature>
<evidence type="ECO:0000256" key="1">
    <source>
        <dbReference type="ARBA" id="ARBA00004196"/>
    </source>
</evidence>
<comment type="caution">
    <text evidence="6">The sequence shown here is derived from an EMBL/GenBank/DDBJ whole genome shotgun (WGS) entry which is preliminary data.</text>
</comment>
<dbReference type="PANTHER" id="PTHR30600">
    <property type="entry name" value="CYTOCHROME C PEROXIDASE-RELATED"/>
    <property type="match status" value="1"/>
</dbReference>
<feature type="domain" description="Di-haem cytochrome c peroxidase" evidence="5">
    <location>
        <begin position="157"/>
        <end position="466"/>
    </location>
</feature>
<organism evidence="6 7">
    <name type="scientific">Leptothrix discophora</name>
    <dbReference type="NCBI Taxonomy" id="89"/>
    <lineage>
        <taxon>Bacteria</taxon>
        <taxon>Pseudomonadati</taxon>
        <taxon>Pseudomonadota</taxon>
        <taxon>Betaproteobacteria</taxon>
        <taxon>Burkholderiales</taxon>
        <taxon>Sphaerotilaceae</taxon>
        <taxon>Leptothrix</taxon>
    </lineage>
</organism>
<evidence type="ECO:0000256" key="4">
    <source>
        <dbReference type="SAM" id="SignalP"/>
    </source>
</evidence>
<keyword evidence="7" id="KW-1185">Reference proteome</keyword>
<proteinExistence type="predicted"/>
<evidence type="ECO:0000256" key="2">
    <source>
        <dbReference type="ARBA" id="ARBA00023002"/>
    </source>
</evidence>
<reference evidence="6 7" key="1">
    <citation type="submission" date="2023-08" db="EMBL/GenBank/DDBJ databases">
        <authorList>
            <person name="Roldan D.M."/>
            <person name="Menes R.J."/>
        </authorList>
    </citation>
    <scope>NUCLEOTIDE SEQUENCE [LARGE SCALE GENOMIC DNA]</scope>
    <source>
        <strain evidence="6 7">CCM 2812</strain>
    </source>
</reference>
<evidence type="ECO:0000259" key="5">
    <source>
        <dbReference type="Pfam" id="PF03150"/>
    </source>
</evidence>
<sequence>MKRFQRGGVRWRRALGMVVAASLVGTAFYAAARGGGRNAAGLDELGPDLFVPDSTGLPANLQPDFESTAVIAGDGSLGTTSDGRTISFGSTSMSSDGNLVFELKGVRSGGMSQGGRALIPGIDVPLGPDLLPPMLSLKSVPVPPSPGLQNYIRDKAAAIQLGKALFWDAQVGSDGQACASCHFAAGADSRMKNQISPGLKGGDHAFDRMPTGRGGPNYLLKPADFPLFRLADPLDRGSDILFETNDVVSSQGTFSGMFRRLDGRGGEDCDLRPLDEFNVGGVLTRVVEPRNSPTVVNAAFYDRNFWDGRANNTFNGVSPFGARDHDARVLELLPDGTTVWTTVRLENASLASQAVGPALSDFEMSCGAKSFKNLGRKMLQRRPLAGQQVHAQDSVLASLRGAAGDGLKTTYPELIRKAFQPAWWQARGTFGGYSQMENNFSLFWGLAIMVYEQTLVSDEAPFDRFVGSPGVPANVQALSPELIRGLQVFRGKGLCVSCHKGAEFTGAATNLQTSLGESNVVEHMFTGDRQLGLYDSGFYNIGVRPTAEDLGVGATDPWGAPLSLSRGWISWLQGNDQVDDTLWIDPCLFNVQVDVRDCFTPPDPYNTRVSVDGAFKTPTLRNVALTGPYFHNGSRLTLEQVVEFYNRGGDRRGPDEANSSGRVTPEVQDGGATNVHPAIHDLQLTTQEQADLVAFLRHGLTDPRVACERAPFDHPELRLFNGQAGNAVKVTGAPGGKARDDTFLLPAVGAAGRALGNCLRNDDGSLVHGTEPPVVATPTPTPTLPKPKPRI</sequence>
<dbReference type="SUPFAM" id="SSF46626">
    <property type="entry name" value="Cytochrome c"/>
    <property type="match status" value="2"/>
</dbReference>
<evidence type="ECO:0000256" key="3">
    <source>
        <dbReference type="SAM" id="MobiDB-lite"/>
    </source>
</evidence>
<dbReference type="InterPro" id="IPR051395">
    <property type="entry name" value="Cytochrome_c_Peroxidase/MauG"/>
</dbReference>
<name>A0ABT9G1M8_LEPDI</name>
<feature type="region of interest" description="Disordered" evidence="3">
    <location>
        <begin position="647"/>
        <end position="672"/>
    </location>
</feature>
<feature type="compositionally biased region" description="Pro residues" evidence="3">
    <location>
        <begin position="779"/>
        <end position="791"/>
    </location>
</feature>
<comment type="subcellular location">
    <subcellularLocation>
        <location evidence="1">Cell envelope</location>
    </subcellularLocation>
</comment>
<dbReference type="RefSeq" id="WP_305748954.1">
    <property type="nucleotide sequence ID" value="NZ_JAUZEE010000003.1"/>
</dbReference>
<dbReference type="Proteomes" id="UP001235760">
    <property type="component" value="Unassembled WGS sequence"/>
</dbReference>